<dbReference type="InterPro" id="IPR001932">
    <property type="entry name" value="PPM-type_phosphatase-like_dom"/>
</dbReference>
<protein>
    <recommendedName>
        <fullName evidence="3">protein-serine/threonine phosphatase</fullName>
        <ecNumber evidence="3">3.1.3.16</ecNumber>
    </recommendedName>
</protein>
<reference evidence="11 12" key="1">
    <citation type="journal article" date="2013" name="Nature">
        <title>Insights into bilaterian evolution from three spiralian genomes.</title>
        <authorList>
            <person name="Simakov O."/>
            <person name="Marletaz F."/>
            <person name="Cho S.J."/>
            <person name="Edsinger-Gonzales E."/>
            <person name="Havlak P."/>
            <person name="Hellsten U."/>
            <person name="Kuo D.H."/>
            <person name="Larsson T."/>
            <person name="Lv J."/>
            <person name="Arendt D."/>
            <person name="Savage R."/>
            <person name="Osoegawa K."/>
            <person name="de Jong P."/>
            <person name="Grimwood J."/>
            <person name="Chapman J.A."/>
            <person name="Shapiro H."/>
            <person name="Aerts A."/>
            <person name="Otillar R.P."/>
            <person name="Terry A.Y."/>
            <person name="Boore J.L."/>
            <person name="Grigoriev I.V."/>
            <person name="Lindberg D.R."/>
            <person name="Seaver E.C."/>
            <person name="Weisblat D.A."/>
            <person name="Putnam N.H."/>
            <person name="Rokhsar D.S."/>
        </authorList>
    </citation>
    <scope>NUCLEOTIDE SEQUENCE [LARGE SCALE GENOMIC DNA]</scope>
</reference>
<evidence type="ECO:0000313" key="11">
    <source>
        <dbReference type="EMBL" id="ESO92097.1"/>
    </source>
</evidence>
<evidence type="ECO:0000259" key="10">
    <source>
        <dbReference type="PROSITE" id="PS51746"/>
    </source>
</evidence>
<dbReference type="CDD" id="cd00143">
    <property type="entry name" value="PP2Cc"/>
    <property type="match status" value="1"/>
</dbReference>
<dbReference type="KEGG" id="lgi:LOTGIDRAFT_180731"/>
<dbReference type="PANTHER" id="PTHR13832:SF803">
    <property type="entry name" value="PROTEIN PHOSPHATASE 1G"/>
    <property type="match status" value="1"/>
</dbReference>
<dbReference type="OrthoDB" id="10264738at2759"/>
<keyword evidence="8" id="KW-0464">Manganese</keyword>
<dbReference type="OMA" id="FYCANIG"/>
<evidence type="ECO:0000256" key="3">
    <source>
        <dbReference type="ARBA" id="ARBA00013081"/>
    </source>
</evidence>
<comment type="similarity">
    <text evidence="2 9">Belongs to the PP2C family.</text>
</comment>
<dbReference type="STRING" id="225164.V4A5V2"/>
<dbReference type="InterPro" id="IPR015655">
    <property type="entry name" value="PP2C"/>
</dbReference>
<dbReference type="GeneID" id="20244414"/>
<comment type="cofactor">
    <cofactor evidence="1">
        <name>Mn(2+)</name>
        <dbReference type="ChEBI" id="CHEBI:29035"/>
    </cofactor>
</comment>
<name>V4A5V2_LOTGI</name>
<dbReference type="SUPFAM" id="SSF81606">
    <property type="entry name" value="PP2C-like"/>
    <property type="match status" value="1"/>
</dbReference>
<evidence type="ECO:0000256" key="6">
    <source>
        <dbReference type="ARBA" id="ARBA00022842"/>
    </source>
</evidence>
<dbReference type="HOGENOM" id="CLU_013173_4_1_1"/>
<keyword evidence="5 9" id="KW-0378">Hydrolase</keyword>
<dbReference type="Pfam" id="PF00481">
    <property type="entry name" value="PP2C"/>
    <property type="match status" value="1"/>
</dbReference>
<dbReference type="RefSeq" id="XP_009057218.1">
    <property type="nucleotide sequence ID" value="XM_009058970.1"/>
</dbReference>
<dbReference type="InterPro" id="IPR000222">
    <property type="entry name" value="PP2C_BS"/>
</dbReference>
<dbReference type="Proteomes" id="UP000030746">
    <property type="component" value="Unassembled WGS sequence"/>
</dbReference>
<dbReference type="PROSITE" id="PS01032">
    <property type="entry name" value="PPM_1"/>
    <property type="match status" value="1"/>
</dbReference>
<gene>
    <name evidence="11" type="ORF">LOTGIDRAFT_180731</name>
</gene>
<dbReference type="SMART" id="SM00332">
    <property type="entry name" value="PP2Cc"/>
    <property type="match status" value="1"/>
</dbReference>
<dbReference type="CTD" id="20244414"/>
<evidence type="ECO:0000256" key="4">
    <source>
        <dbReference type="ARBA" id="ARBA00022723"/>
    </source>
</evidence>
<feature type="domain" description="PPM-type phosphatase" evidence="10">
    <location>
        <begin position="23"/>
        <end position="285"/>
    </location>
</feature>
<keyword evidence="6" id="KW-0460">Magnesium</keyword>
<keyword evidence="4" id="KW-0479">Metal-binding</keyword>
<dbReference type="EMBL" id="KB202152">
    <property type="protein sequence ID" value="ESO92097.1"/>
    <property type="molecule type" value="Genomic_DNA"/>
</dbReference>
<dbReference type="GO" id="GO:0004722">
    <property type="term" value="F:protein serine/threonine phosphatase activity"/>
    <property type="evidence" value="ECO:0007669"/>
    <property type="project" value="UniProtKB-EC"/>
</dbReference>
<dbReference type="AlphaFoldDB" id="V4A5V2"/>
<accession>V4A5V2</accession>
<dbReference type="InterPro" id="IPR036457">
    <property type="entry name" value="PPM-type-like_dom_sf"/>
</dbReference>
<keyword evidence="7 9" id="KW-0904">Protein phosphatase</keyword>
<proteinExistence type="inferred from homology"/>
<evidence type="ECO:0000256" key="7">
    <source>
        <dbReference type="ARBA" id="ARBA00022912"/>
    </source>
</evidence>
<dbReference type="GO" id="GO:0046872">
    <property type="term" value="F:metal ion binding"/>
    <property type="evidence" value="ECO:0007669"/>
    <property type="project" value="UniProtKB-KW"/>
</dbReference>
<evidence type="ECO:0000313" key="12">
    <source>
        <dbReference type="Proteomes" id="UP000030746"/>
    </source>
</evidence>
<sequence>MGAYLTQPVTDKVSEDKAFKGMTYGASSMQGWRITQEDAHNCLTDFDESSDTSLFAVYDGHGGSEVAQYCALYLPKFIKNLSEYEKGDLAECFKAAFLKFDATLVDEEVIKELKVLAGDDDGGDEDESLMRGKQLIVANAGDSRCVLSRDGQCVELSFDHKPEDEIEKNRIEKAGGKVTADGRVNGGLNLSRALGDHWYKRNADLPAEEQMISACPDLQTVNIEDNDEFIVLACDGIWNYLSSQEVVDYVRERLKYEEKRQKPSLICEEVCNVQILMFNVFHWFR</sequence>
<keyword evidence="12" id="KW-1185">Reference proteome</keyword>
<evidence type="ECO:0000256" key="9">
    <source>
        <dbReference type="RuleBase" id="RU003465"/>
    </source>
</evidence>
<dbReference type="EC" id="3.1.3.16" evidence="3"/>
<evidence type="ECO:0000256" key="2">
    <source>
        <dbReference type="ARBA" id="ARBA00006702"/>
    </source>
</evidence>
<dbReference type="PROSITE" id="PS51746">
    <property type="entry name" value="PPM_2"/>
    <property type="match status" value="1"/>
</dbReference>
<organism evidence="11 12">
    <name type="scientific">Lottia gigantea</name>
    <name type="common">Giant owl limpet</name>
    <dbReference type="NCBI Taxonomy" id="225164"/>
    <lineage>
        <taxon>Eukaryota</taxon>
        <taxon>Metazoa</taxon>
        <taxon>Spiralia</taxon>
        <taxon>Lophotrochozoa</taxon>
        <taxon>Mollusca</taxon>
        <taxon>Gastropoda</taxon>
        <taxon>Patellogastropoda</taxon>
        <taxon>Lottioidea</taxon>
        <taxon>Lottiidae</taxon>
        <taxon>Lottia</taxon>
    </lineage>
</organism>
<dbReference type="PANTHER" id="PTHR13832">
    <property type="entry name" value="PROTEIN PHOSPHATASE 2C"/>
    <property type="match status" value="1"/>
</dbReference>
<evidence type="ECO:0000256" key="5">
    <source>
        <dbReference type="ARBA" id="ARBA00022801"/>
    </source>
</evidence>
<evidence type="ECO:0000256" key="8">
    <source>
        <dbReference type="ARBA" id="ARBA00023211"/>
    </source>
</evidence>
<evidence type="ECO:0000256" key="1">
    <source>
        <dbReference type="ARBA" id="ARBA00001936"/>
    </source>
</evidence>
<dbReference type="Gene3D" id="3.60.40.10">
    <property type="entry name" value="PPM-type phosphatase domain"/>
    <property type="match status" value="1"/>
</dbReference>